<sequence length="118" mass="13775">MWLWNQTTSGFLYIHGTLQHIQRASRSALESESENKVLLSQLEEIILLESLVLSRGAQKLLPQRLLWKAMLATRKWTTESEYFGQKLEIETPMEQLPSNLKRKILHVANTRKSKKENN</sequence>
<reference evidence="1 2" key="1">
    <citation type="submission" date="2015-12" db="EMBL/GenBank/DDBJ databases">
        <title>The genome of Folsomia candida.</title>
        <authorList>
            <person name="Faddeeva A."/>
            <person name="Derks M.F."/>
            <person name="Anvar Y."/>
            <person name="Smit S."/>
            <person name="Van Straalen N."/>
            <person name="Roelofs D."/>
        </authorList>
    </citation>
    <scope>NUCLEOTIDE SEQUENCE [LARGE SCALE GENOMIC DNA]</scope>
    <source>
        <strain evidence="1 2">VU population</strain>
        <tissue evidence="1">Whole body</tissue>
    </source>
</reference>
<dbReference type="Proteomes" id="UP000198287">
    <property type="component" value="Unassembled WGS sequence"/>
</dbReference>
<dbReference type="OrthoDB" id="7464126at2759"/>
<dbReference type="EMBL" id="LNIX01000005">
    <property type="protein sequence ID" value="OXA53560.1"/>
    <property type="molecule type" value="Genomic_DNA"/>
</dbReference>
<accession>A0A226E8B3</accession>
<protein>
    <submittedName>
        <fullName evidence="1">Uncharacterized protein</fullName>
    </submittedName>
</protein>
<evidence type="ECO:0000313" key="2">
    <source>
        <dbReference type="Proteomes" id="UP000198287"/>
    </source>
</evidence>
<name>A0A226E8B3_FOLCA</name>
<proteinExistence type="predicted"/>
<gene>
    <name evidence="1" type="ORF">Fcan01_10134</name>
</gene>
<keyword evidence="2" id="KW-1185">Reference proteome</keyword>
<dbReference type="AlphaFoldDB" id="A0A226E8B3"/>
<evidence type="ECO:0000313" key="1">
    <source>
        <dbReference type="EMBL" id="OXA53560.1"/>
    </source>
</evidence>
<organism evidence="1 2">
    <name type="scientific">Folsomia candida</name>
    <name type="common">Springtail</name>
    <dbReference type="NCBI Taxonomy" id="158441"/>
    <lineage>
        <taxon>Eukaryota</taxon>
        <taxon>Metazoa</taxon>
        <taxon>Ecdysozoa</taxon>
        <taxon>Arthropoda</taxon>
        <taxon>Hexapoda</taxon>
        <taxon>Collembola</taxon>
        <taxon>Entomobryomorpha</taxon>
        <taxon>Isotomoidea</taxon>
        <taxon>Isotomidae</taxon>
        <taxon>Proisotominae</taxon>
        <taxon>Folsomia</taxon>
    </lineage>
</organism>
<comment type="caution">
    <text evidence="1">The sequence shown here is derived from an EMBL/GenBank/DDBJ whole genome shotgun (WGS) entry which is preliminary data.</text>
</comment>